<dbReference type="GO" id="GO:0006749">
    <property type="term" value="P:glutathione metabolic process"/>
    <property type="evidence" value="ECO:0007669"/>
    <property type="project" value="TreeGrafter"/>
</dbReference>
<sequence>MLPYKLIYFNMRGRAELSRYILAYAQIPFKDQRVEWKDWPFVKSWLAGKDRLEEAQADALVDSLNDFTLCIPWREEDQKLKKEKIDKLFDCHAPKLLSFLEKHLEDRDWLVGDAVSRLRLRDGVERLKENKGSAMGVTKGSFLLTPFVLSDPVTWADLYWHVCFTTFTVLRPGFARHHQGLCALINRVESIPQLARWIQNRPVSEF</sequence>
<dbReference type="PROSITE" id="PS50405">
    <property type="entry name" value="GST_CTER"/>
    <property type="match status" value="1"/>
</dbReference>
<evidence type="ECO:0000259" key="5">
    <source>
        <dbReference type="PROSITE" id="PS50405"/>
    </source>
</evidence>
<dbReference type="AlphaFoldDB" id="A0A8T2PUJ5"/>
<evidence type="ECO:0000313" key="7">
    <source>
        <dbReference type="Proteomes" id="UP000824540"/>
    </source>
</evidence>
<dbReference type="EMBL" id="JAFBMS010000002">
    <property type="protein sequence ID" value="KAG9354991.1"/>
    <property type="molecule type" value="Genomic_DNA"/>
</dbReference>
<dbReference type="PROSITE" id="PS50404">
    <property type="entry name" value="GST_NTER"/>
    <property type="match status" value="1"/>
</dbReference>
<evidence type="ECO:0000313" key="6">
    <source>
        <dbReference type="EMBL" id="KAG9354991.1"/>
    </source>
</evidence>
<reference evidence="6" key="1">
    <citation type="thesis" date="2021" institute="BYU ScholarsArchive" country="Provo, UT, USA">
        <title>Applications of and Algorithms for Genome Assembly and Genomic Analyses with an Emphasis on Marine Teleosts.</title>
        <authorList>
            <person name="Pickett B.D."/>
        </authorList>
    </citation>
    <scope>NUCLEOTIDE SEQUENCE</scope>
    <source>
        <strain evidence="6">HI-2016</strain>
    </source>
</reference>
<dbReference type="PANTHER" id="PTHR11571:SF224">
    <property type="entry name" value="HEMATOPOIETIC PROSTAGLANDIN D SYNTHASE"/>
    <property type="match status" value="1"/>
</dbReference>
<evidence type="ECO:0000256" key="1">
    <source>
        <dbReference type="ARBA" id="ARBA00012452"/>
    </source>
</evidence>
<name>A0A8T2PUJ5_9TELE</name>
<comment type="caution">
    <text evidence="6">The sequence shown here is derived from an EMBL/GenBank/DDBJ whole genome shotgun (WGS) entry which is preliminary data.</text>
</comment>
<dbReference type="SUPFAM" id="SSF47616">
    <property type="entry name" value="GST C-terminal domain-like"/>
    <property type="match status" value="2"/>
</dbReference>
<feature type="domain" description="GST N-terminal" evidence="4">
    <location>
        <begin position="2"/>
        <end position="106"/>
    </location>
</feature>
<keyword evidence="7" id="KW-1185">Reference proteome</keyword>
<gene>
    <name evidence="6" type="ORF">JZ751_001704</name>
</gene>
<proteinExistence type="predicted"/>
<dbReference type="SUPFAM" id="SSF52833">
    <property type="entry name" value="Thioredoxin-like"/>
    <property type="match status" value="1"/>
</dbReference>
<dbReference type="InterPro" id="IPR010987">
    <property type="entry name" value="Glutathione-S-Trfase_C-like"/>
</dbReference>
<protein>
    <recommendedName>
        <fullName evidence="1">glutathione transferase</fullName>
        <ecNumber evidence="1">2.5.1.18</ecNumber>
    </recommendedName>
</protein>
<comment type="catalytic activity">
    <reaction evidence="3">
        <text>RX + glutathione = an S-substituted glutathione + a halide anion + H(+)</text>
        <dbReference type="Rhea" id="RHEA:16437"/>
        <dbReference type="ChEBI" id="CHEBI:15378"/>
        <dbReference type="ChEBI" id="CHEBI:16042"/>
        <dbReference type="ChEBI" id="CHEBI:17792"/>
        <dbReference type="ChEBI" id="CHEBI:57925"/>
        <dbReference type="ChEBI" id="CHEBI:90779"/>
        <dbReference type="EC" id="2.5.1.18"/>
    </reaction>
</comment>
<dbReference type="GO" id="GO:0004364">
    <property type="term" value="F:glutathione transferase activity"/>
    <property type="evidence" value="ECO:0007669"/>
    <property type="project" value="UniProtKB-EC"/>
</dbReference>
<dbReference type="InterPro" id="IPR050213">
    <property type="entry name" value="GST_superfamily"/>
</dbReference>
<dbReference type="Gene3D" id="1.20.1050.10">
    <property type="match status" value="2"/>
</dbReference>
<dbReference type="InterPro" id="IPR036249">
    <property type="entry name" value="Thioredoxin-like_sf"/>
</dbReference>
<dbReference type="Gene3D" id="1.20.1050.130">
    <property type="match status" value="1"/>
</dbReference>
<keyword evidence="2" id="KW-0808">Transferase</keyword>
<feature type="domain" description="GST C-terminal" evidence="5">
    <location>
        <begin position="50"/>
        <end position="206"/>
    </location>
</feature>
<evidence type="ECO:0000256" key="3">
    <source>
        <dbReference type="ARBA" id="ARBA00047960"/>
    </source>
</evidence>
<dbReference type="PANTHER" id="PTHR11571">
    <property type="entry name" value="GLUTATHIONE S-TRANSFERASE"/>
    <property type="match status" value="1"/>
</dbReference>
<dbReference type="InterPro" id="IPR036282">
    <property type="entry name" value="Glutathione-S-Trfase_C_sf"/>
</dbReference>
<dbReference type="OrthoDB" id="414243at2759"/>
<accession>A0A8T2PUJ5</accession>
<evidence type="ECO:0000256" key="2">
    <source>
        <dbReference type="ARBA" id="ARBA00022679"/>
    </source>
</evidence>
<dbReference type="InterPro" id="IPR004045">
    <property type="entry name" value="Glutathione_S-Trfase_N"/>
</dbReference>
<organism evidence="6 7">
    <name type="scientific">Albula glossodonta</name>
    <name type="common">roundjaw bonefish</name>
    <dbReference type="NCBI Taxonomy" id="121402"/>
    <lineage>
        <taxon>Eukaryota</taxon>
        <taxon>Metazoa</taxon>
        <taxon>Chordata</taxon>
        <taxon>Craniata</taxon>
        <taxon>Vertebrata</taxon>
        <taxon>Euteleostomi</taxon>
        <taxon>Actinopterygii</taxon>
        <taxon>Neopterygii</taxon>
        <taxon>Teleostei</taxon>
        <taxon>Albuliformes</taxon>
        <taxon>Albulidae</taxon>
        <taxon>Albula</taxon>
    </lineage>
</organism>
<dbReference type="Proteomes" id="UP000824540">
    <property type="component" value="Unassembled WGS sequence"/>
</dbReference>
<evidence type="ECO:0000259" key="4">
    <source>
        <dbReference type="PROSITE" id="PS50404"/>
    </source>
</evidence>
<dbReference type="EC" id="2.5.1.18" evidence="1"/>
<dbReference type="InterPro" id="IPR004046">
    <property type="entry name" value="GST_C"/>
</dbReference>
<dbReference type="Pfam" id="PF14497">
    <property type="entry name" value="GST_C_3"/>
    <property type="match status" value="2"/>
</dbReference>